<organism evidence="1 2">
    <name type="scientific">Amphimedon queenslandica</name>
    <name type="common">Sponge</name>
    <dbReference type="NCBI Taxonomy" id="400682"/>
    <lineage>
        <taxon>Eukaryota</taxon>
        <taxon>Metazoa</taxon>
        <taxon>Porifera</taxon>
        <taxon>Demospongiae</taxon>
        <taxon>Heteroscleromorpha</taxon>
        <taxon>Haplosclerida</taxon>
        <taxon>Niphatidae</taxon>
        <taxon>Amphimedon</taxon>
    </lineage>
</organism>
<reference evidence="1" key="2">
    <citation type="submission" date="2024-06" db="UniProtKB">
        <authorList>
            <consortium name="EnsemblMetazoa"/>
        </authorList>
    </citation>
    <scope>IDENTIFICATION</scope>
</reference>
<dbReference type="GeneID" id="109584906"/>
<proteinExistence type="predicted"/>
<sequence>MILVYTPGSNIENFHFMCKTFETNPAVRSEKSQPAIEEAKRDVSIYHTRAMRRAVFQKFGLVSSSVKPMILQYFYQDLTGDQSASATTEQSYIDKRIREIMDIEDSDVVLDLGSENSDQESQ</sequence>
<evidence type="ECO:0000313" key="1">
    <source>
        <dbReference type="EnsemblMetazoa" id="XP_019856375.1"/>
    </source>
</evidence>
<dbReference type="EnsemblMetazoa" id="XM_020000816.1">
    <property type="protein sequence ID" value="XP_019856375.1"/>
    <property type="gene ID" value="LOC109584906"/>
</dbReference>
<keyword evidence="2" id="KW-1185">Reference proteome</keyword>
<name>A0AAN0JH70_AMPQE</name>
<dbReference type="AlphaFoldDB" id="A0AAN0JH70"/>
<protein>
    <submittedName>
        <fullName evidence="1">Uncharacterized protein</fullName>
    </submittedName>
</protein>
<evidence type="ECO:0000313" key="2">
    <source>
        <dbReference type="Proteomes" id="UP000007879"/>
    </source>
</evidence>
<reference evidence="2" key="1">
    <citation type="journal article" date="2010" name="Nature">
        <title>The Amphimedon queenslandica genome and the evolution of animal complexity.</title>
        <authorList>
            <person name="Srivastava M."/>
            <person name="Simakov O."/>
            <person name="Chapman J."/>
            <person name="Fahey B."/>
            <person name="Gauthier M.E."/>
            <person name="Mitros T."/>
            <person name="Richards G.S."/>
            <person name="Conaco C."/>
            <person name="Dacre M."/>
            <person name="Hellsten U."/>
            <person name="Larroux C."/>
            <person name="Putnam N.H."/>
            <person name="Stanke M."/>
            <person name="Adamska M."/>
            <person name="Darling A."/>
            <person name="Degnan S.M."/>
            <person name="Oakley T.H."/>
            <person name="Plachetzki D.C."/>
            <person name="Zhai Y."/>
            <person name="Adamski M."/>
            <person name="Calcino A."/>
            <person name="Cummins S.F."/>
            <person name="Goodstein D.M."/>
            <person name="Harris C."/>
            <person name="Jackson D.J."/>
            <person name="Leys S.P."/>
            <person name="Shu S."/>
            <person name="Woodcroft B.J."/>
            <person name="Vervoort M."/>
            <person name="Kosik K.S."/>
            <person name="Manning G."/>
            <person name="Degnan B.M."/>
            <person name="Rokhsar D.S."/>
        </authorList>
    </citation>
    <scope>NUCLEOTIDE SEQUENCE [LARGE SCALE GENOMIC DNA]</scope>
</reference>
<dbReference type="KEGG" id="aqu:109584906"/>
<dbReference type="Proteomes" id="UP000007879">
    <property type="component" value="Unassembled WGS sequence"/>
</dbReference>
<accession>A0AAN0JH70</accession>
<dbReference type="RefSeq" id="XP_019856375.1">
    <property type="nucleotide sequence ID" value="XM_020000816.1"/>
</dbReference>